<evidence type="ECO:0000256" key="1">
    <source>
        <dbReference type="ARBA" id="ARBA00004141"/>
    </source>
</evidence>
<proteinExistence type="predicted"/>
<keyword evidence="2 5" id="KW-0812">Transmembrane</keyword>
<feature type="transmembrane region" description="Helical" evidence="5">
    <location>
        <begin position="328"/>
        <end position="348"/>
    </location>
</feature>
<feature type="transmembrane region" description="Helical" evidence="5">
    <location>
        <begin position="292"/>
        <end position="316"/>
    </location>
</feature>
<protein>
    <submittedName>
        <fullName evidence="6">Flippase</fullName>
    </submittedName>
</protein>
<feature type="transmembrane region" description="Helical" evidence="5">
    <location>
        <begin position="167"/>
        <end position="188"/>
    </location>
</feature>
<organism evidence="6 7">
    <name type="scientific">Leptospira brenneri</name>
    <dbReference type="NCBI Taxonomy" id="2023182"/>
    <lineage>
        <taxon>Bacteria</taxon>
        <taxon>Pseudomonadati</taxon>
        <taxon>Spirochaetota</taxon>
        <taxon>Spirochaetia</taxon>
        <taxon>Leptospirales</taxon>
        <taxon>Leptospiraceae</taxon>
        <taxon>Leptospira</taxon>
    </lineage>
</organism>
<evidence type="ECO:0000256" key="2">
    <source>
        <dbReference type="ARBA" id="ARBA00022692"/>
    </source>
</evidence>
<dbReference type="GO" id="GO:0016020">
    <property type="term" value="C:membrane"/>
    <property type="evidence" value="ECO:0007669"/>
    <property type="project" value="UniProtKB-SubCell"/>
</dbReference>
<evidence type="ECO:0000256" key="3">
    <source>
        <dbReference type="ARBA" id="ARBA00022989"/>
    </source>
</evidence>
<dbReference type="OrthoDB" id="5240734at2"/>
<dbReference type="PANTHER" id="PTHR43424:SF1">
    <property type="entry name" value="LOCUS PUTATIVE PROTEIN 1-RELATED"/>
    <property type="match status" value="1"/>
</dbReference>
<keyword evidence="4 5" id="KW-0472">Membrane</keyword>
<comment type="caution">
    <text evidence="6">The sequence shown here is derived from an EMBL/GenBank/DDBJ whole genome shotgun (WGS) entry which is preliminary data.</text>
</comment>
<feature type="transmembrane region" description="Helical" evidence="5">
    <location>
        <begin position="355"/>
        <end position="373"/>
    </location>
</feature>
<name>A0A5F1Z4U4_9LEPT</name>
<feature type="transmembrane region" description="Helical" evidence="5">
    <location>
        <begin position="254"/>
        <end position="271"/>
    </location>
</feature>
<dbReference type="EMBL" id="RQFP01000014">
    <property type="protein sequence ID" value="TGK91985.1"/>
    <property type="molecule type" value="Genomic_DNA"/>
</dbReference>
<dbReference type="CDD" id="cd13128">
    <property type="entry name" value="MATE_Wzx_like"/>
    <property type="match status" value="1"/>
</dbReference>
<dbReference type="InterPro" id="IPR002797">
    <property type="entry name" value="Polysacc_synth"/>
</dbReference>
<comment type="subcellular location">
    <subcellularLocation>
        <location evidence="1">Membrane</location>
        <topology evidence="1">Multi-pass membrane protein</topology>
    </subcellularLocation>
</comment>
<sequence>MKLILINSLWMFADKLLKLCVGIFVSVFIVRYLGPEWFGKYNYVNALLVLSGTLISFGSEGILVKMFVSEESDHLEILSASFWIHLIFSFQSLLLSFIIIWFLRPEDDLYFLFGFLCIPSLFKCFSVVRYVYESKLEVKYIVWIENIVFLVVSAIRIFIIVNKYSFSALFATFAVEGILTSLSIYFFYVKKHVNFIFQPPNLNRISKILFDSFPLLMAGLAIIVYMKIDQIMIGSMLGDSALGFYSVGVRWSEFWYFIPIGLASSFFPNLIKLKNELSLEYEKRFLLLHGMVFWIAFIGAFAIQFVADPLIIFLYGDLFHSSSAILKIHIWSGVFVFWGVAGGNYFLIENLQKYTVWKSICGLVVNVILNYLWIPTYGIMGAAIATLISQFCASTLFLAFVRDLRPLLKIQLLSLVFWKISIRDFSENLIKR</sequence>
<evidence type="ECO:0000313" key="6">
    <source>
        <dbReference type="EMBL" id="TGK91985.1"/>
    </source>
</evidence>
<dbReference type="InterPro" id="IPR052556">
    <property type="entry name" value="PolySynth_Transporter"/>
</dbReference>
<keyword evidence="7" id="KW-1185">Reference proteome</keyword>
<dbReference type="AlphaFoldDB" id="A0A5F1Z4U4"/>
<feature type="transmembrane region" description="Helical" evidence="5">
    <location>
        <begin position="109"/>
        <end position="128"/>
    </location>
</feature>
<reference evidence="6" key="1">
    <citation type="journal article" date="2019" name="PLoS Negl. Trop. Dis.">
        <title>Revisiting the worldwide diversity of Leptospira species in the environment.</title>
        <authorList>
            <person name="Vincent A.T."/>
            <person name="Schiettekatte O."/>
            <person name="Bourhy P."/>
            <person name="Veyrier F.J."/>
            <person name="Picardeau M."/>
        </authorList>
    </citation>
    <scope>NUCLEOTIDE SEQUENCE [LARGE SCALE GENOMIC DNA]</scope>
    <source>
        <strain evidence="6">201800277</strain>
    </source>
</reference>
<feature type="transmembrane region" description="Helical" evidence="5">
    <location>
        <begin position="80"/>
        <end position="103"/>
    </location>
</feature>
<dbReference type="Pfam" id="PF01943">
    <property type="entry name" value="Polysacc_synt"/>
    <property type="match status" value="1"/>
</dbReference>
<feature type="transmembrane region" description="Helical" evidence="5">
    <location>
        <begin position="16"/>
        <end position="34"/>
    </location>
</feature>
<dbReference type="PANTHER" id="PTHR43424">
    <property type="entry name" value="LOCUS PUTATIVE PROTEIN 1-RELATED"/>
    <property type="match status" value="1"/>
</dbReference>
<dbReference type="RefSeq" id="WP_125232062.1">
    <property type="nucleotide sequence ID" value="NZ_NPDQ01000004.1"/>
</dbReference>
<evidence type="ECO:0000256" key="4">
    <source>
        <dbReference type="ARBA" id="ARBA00023136"/>
    </source>
</evidence>
<feature type="transmembrane region" description="Helical" evidence="5">
    <location>
        <begin position="140"/>
        <end position="161"/>
    </location>
</feature>
<evidence type="ECO:0000313" key="7">
    <source>
        <dbReference type="Proteomes" id="UP000297891"/>
    </source>
</evidence>
<feature type="transmembrane region" description="Helical" evidence="5">
    <location>
        <begin position="379"/>
        <end position="401"/>
    </location>
</feature>
<feature type="transmembrane region" description="Helical" evidence="5">
    <location>
        <begin position="208"/>
        <end position="228"/>
    </location>
</feature>
<dbReference type="Proteomes" id="UP000297891">
    <property type="component" value="Unassembled WGS sequence"/>
</dbReference>
<accession>A0A5F1Z4U4</accession>
<keyword evidence="3 5" id="KW-1133">Transmembrane helix</keyword>
<evidence type="ECO:0000256" key="5">
    <source>
        <dbReference type="SAM" id="Phobius"/>
    </source>
</evidence>
<gene>
    <name evidence="6" type="ORF">EHQ30_17540</name>
</gene>
<feature type="transmembrane region" description="Helical" evidence="5">
    <location>
        <begin position="46"/>
        <end position="68"/>
    </location>
</feature>